<dbReference type="Proteomes" id="UP000887564">
    <property type="component" value="Unplaced"/>
</dbReference>
<evidence type="ECO:0000313" key="1">
    <source>
        <dbReference type="Proteomes" id="UP000887564"/>
    </source>
</evidence>
<organism evidence="1 2">
    <name type="scientific">Parascaris equorum</name>
    <name type="common">Equine roundworm</name>
    <dbReference type="NCBI Taxonomy" id="6256"/>
    <lineage>
        <taxon>Eukaryota</taxon>
        <taxon>Metazoa</taxon>
        <taxon>Ecdysozoa</taxon>
        <taxon>Nematoda</taxon>
        <taxon>Chromadorea</taxon>
        <taxon>Rhabditida</taxon>
        <taxon>Spirurina</taxon>
        <taxon>Ascaridomorpha</taxon>
        <taxon>Ascaridoidea</taxon>
        <taxon>Ascarididae</taxon>
        <taxon>Parascaris</taxon>
    </lineage>
</organism>
<accession>A0A914R292</accession>
<sequence>MANLLEMTEIVPSNKISTVDHCMFGSTFQCAHNIRF</sequence>
<name>A0A914R292_PAREQ</name>
<protein>
    <submittedName>
        <fullName evidence="2">Uncharacterized protein</fullName>
    </submittedName>
</protein>
<dbReference type="AlphaFoldDB" id="A0A914R292"/>
<keyword evidence="1" id="KW-1185">Reference proteome</keyword>
<proteinExistence type="predicted"/>
<reference evidence="2" key="1">
    <citation type="submission" date="2022-11" db="UniProtKB">
        <authorList>
            <consortium name="WormBaseParasite"/>
        </authorList>
    </citation>
    <scope>IDENTIFICATION</scope>
</reference>
<evidence type="ECO:0000313" key="2">
    <source>
        <dbReference type="WBParaSite" id="PEQ_0000056201-mRNA-1"/>
    </source>
</evidence>
<dbReference type="WBParaSite" id="PEQ_0000056201-mRNA-1">
    <property type="protein sequence ID" value="PEQ_0000056201-mRNA-1"/>
    <property type="gene ID" value="PEQ_0000056201"/>
</dbReference>